<keyword evidence="2" id="KW-1185">Reference proteome</keyword>
<accession>A0ABM9Q5E7</accession>
<reference evidence="2" key="1">
    <citation type="journal article" date="2012" name="PLoS ONE">
        <title>Comparative analysis of genome sequences covering the seven cronobacter species.</title>
        <authorList>
            <person name="Joseph S."/>
            <person name="Desai P."/>
            <person name="Ji Y."/>
            <person name="Cummings C.A."/>
            <person name="Shih R."/>
            <person name="Degoricija L."/>
            <person name="Rico A."/>
            <person name="Brzoska P."/>
            <person name="Hamby S.E."/>
            <person name="Masood N."/>
            <person name="Hariri S."/>
            <person name="Sonbol H."/>
            <person name="Chuzhanova N."/>
            <person name="McClelland M."/>
            <person name="Furtado M.R."/>
            <person name="Forsythe S.J."/>
        </authorList>
    </citation>
    <scope>NUCLEOTIDE SEQUENCE [LARGE SCALE GENOMIC DNA]</scope>
    <source>
        <strain evidence="2">1210</strain>
    </source>
</reference>
<evidence type="ECO:0000313" key="1">
    <source>
        <dbReference type="EMBL" id="CCJ80631.1"/>
    </source>
</evidence>
<proteinExistence type="predicted"/>
<gene>
    <name evidence="1" type="ORF">BN134_1349</name>
</gene>
<comment type="caution">
    <text evidence="1">The sequence shown here is derived from an EMBL/GenBank/DDBJ whole genome shotgun (WGS) entry which is preliminary data.</text>
</comment>
<organism evidence="1 2">
    <name type="scientific">Cronobacter dublinensis 1210</name>
    <dbReference type="NCBI Taxonomy" id="1208656"/>
    <lineage>
        <taxon>Bacteria</taxon>
        <taxon>Pseudomonadati</taxon>
        <taxon>Pseudomonadota</taxon>
        <taxon>Gammaproteobacteria</taxon>
        <taxon>Enterobacterales</taxon>
        <taxon>Enterobacteriaceae</taxon>
        <taxon>Cronobacter</taxon>
    </lineage>
</organism>
<name>A0ABM9Q5E7_9ENTR</name>
<dbReference type="EMBL" id="CAKZ01000068">
    <property type="protein sequence ID" value="CCJ80631.1"/>
    <property type="molecule type" value="Genomic_DNA"/>
</dbReference>
<protein>
    <submittedName>
        <fullName evidence="1">Uncharacterized protein</fullName>
    </submittedName>
</protein>
<dbReference type="Proteomes" id="UP000009342">
    <property type="component" value="Unassembled WGS sequence"/>
</dbReference>
<evidence type="ECO:0000313" key="2">
    <source>
        <dbReference type="Proteomes" id="UP000009342"/>
    </source>
</evidence>
<sequence>MVSCVGHGILRTRYCFSASDNYSLQAAGVGVANLGIKEP</sequence>